<evidence type="ECO:0000259" key="2">
    <source>
        <dbReference type="Pfam" id="PF19189"/>
    </source>
</evidence>
<name>A0A317XMS4_9BASI</name>
<dbReference type="Pfam" id="PF19189">
    <property type="entry name" value="Mtf2"/>
    <property type="match status" value="1"/>
</dbReference>
<dbReference type="Proteomes" id="UP000246740">
    <property type="component" value="Unassembled WGS sequence"/>
</dbReference>
<gene>
    <name evidence="3" type="ORF">BCV70DRAFT_200558</name>
</gene>
<feature type="compositionally biased region" description="Low complexity" evidence="1">
    <location>
        <begin position="376"/>
        <end position="402"/>
    </location>
</feature>
<accession>A0A317XMS4</accession>
<feature type="region of interest" description="Disordered" evidence="1">
    <location>
        <begin position="513"/>
        <end position="542"/>
    </location>
</feature>
<evidence type="ECO:0000313" key="4">
    <source>
        <dbReference type="Proteomes" id="UP000246740"/>
    </source>
</evidence>
<protein>
    <recommendedName>
        <fullName evidence="2">Mtf2-like C-terminal domain-containing protein</fullName>
    </recommendedName>
</protein>
<feature type="compositionally biased region" description="Low complexity" evidence="1">
    <location>
        <begin position="95"/>
        <end position="113"/>
    </location>
</feature>
<dbReference type="PANTHER" id="PTHR39468">
    <property type="entry name" value="CHROMOSOME 7, WHOLE GENOME SHOTGUN SEQUENCE"/>
    <property type="match status" value="1"/>
</dbReference>
<sequence>MRSIGSSGMAGAARQAHANLVASQGRQWTVTLSRSSFTTSAKRFDEDRSSKDDSQDPSASSSAPASSSPSSSISSTPSKPTYQPPSLHRGAWPFDSSDSSASSDSQNSPADDNPYADLLSGDNPFPTVDSPNRSSVSWLSHKLDSLASPSAAPSSDASRNRRSTRPQAAWDGGKQRRGPGSGSSGKNLVPRSVLFADSNAMTPEELRVRSSHRRKRYDRTPLTQQEANAFMSLLNQALSGSPSESGAASASSSPSSSSLLDSSSDSLRRDQNDPNAEEEKPFGAYTSFISNPRTEQGGRNLLQAFANRNRLARFEESRRAREKRFVREGLAAQISHAELEAGIDEARECISMCENLAEVVEFARKDVWGLLPSRPATATASSNTTTKVQQSEEVTQSSQTEEQAVDSTAEQSAAAVPAEEKPPGPRFGRQTPFYAPVLHLLFVTIRDRYRSPWVALTIPKVTKNLGVESYVLGMTSNLTNEVIKTQWDFLGDLTGVLSTLQQARDIGILSSSSAFSSTGRGGRDGPSDADVSTSTTLGSAGEDTIRGTVDRIINEVRKHVLEQNTRASAGVFGGSSSTTSTDWYSQALLSQTHQASKLAGYTPRPRPSSYSSRDRR</sequence>
<reference evidence="3 4" key="1">
    <citation type="journal article" date="2018" name="Mol. Biol. Evol.">
        <title>Broad Genomic Sampling Reveals a Smut Pathogenic Ancestry of the Fungal Clade Ustilaginomycotina.</title>
        <authorList>
            <person name="Kijpornyongpan T."/>
            <person name="Mondo S.J."/>
            <person name="Barry K."/>
            <person name="Sandor L."/>
            <person name="Lee J."/>
            <person name="Lipzen A."/>
            <person name="Pangilinan J."/>
            <person name="LaButti K."/>
            <person name="Hainaut M."/>
            <person name="Henrissat B."/>
            <person name="Grigoriev I.V."/>
            <person name="Spatafora J.W."/>
            <person name="Aime M.C."/>
        </authorList>
    </citation>
    <scope>NUCLEOTIDE SEQUENCE [LARGE SCALE GENOMIC DNA]</scope>
    <source>
        <strain evidence="3 4">MCA 3645</strain>
    </source>
</reference>
<feature type="compositionally biased region" description="Basic and acidic residues" evidence="1">
    <location>
        <begin position="266"/>
        <end position="281"/>
    </location>
</feature>
<proteinExistence type="predicted"/>
<dbReference type="AlphaFoldDB" id="A0A317XMS4"/>
<dbReference type="OrthoDB" id="2444174at2759"/>
<feature type="region of interest" description="Disordered" evidence="1">
    <location>
        <begin position="22"/>
        <end position="295"/>
    </location>
</feature>
<organism evidence="3 4">
    <name type="scientific">Testicularia cyperi</name>
    <dbReference type="NCBI Taxonomy" id="1882483"/>
    <lineage>
        <taxon>Eukaryota</taxon>
        <taxon>Fungi</taxon>
        <taxon>Dikarya</taxon>
        <taxon>Basidiomycota</taxon>
        <taxon>Ustilaginomycotina</taxon>
        <taxon>Ustilaginomycetes</taxon>
        <taxon>Ustilaginales</taxon>
        <taxon>Anthracoideaceae</taxon>
        <taxon>Testicularia</taxon>
    </lineage>
</organism>
<keyword evidence="4" id="KW-1185">Reference proteome</keyword>
<feature type="compositionally biased region" description="Low complexity" evidence="1">
    <location>
        <begin position="145"/>
        <end position="157"/>
    </location>
</feature>
<evidence type="ECO:0000313" key="3">
    <source>
        <dbReference type="EMBL" id="PWY99633.1"/>
    </source>
</evidence>
<feature type="region of interest" description="Disordered" evidence="1">
    <location>
        <begin position="374"/>
        <end position="429"/>
    </location>
</feature>
<dbReference type="InterPro" id="IPR040009">
    <property type="entry name" value="Mtf2/C5D6.12-like"/>
</dbReference>
<feature type="compositionally biased region" description="Polar residues" evidence="1">
    <location>
        <begin position="22"/>
        <end position="41"/>
    </location>
</feature>
<feature type="domain" description="Mtf2-like C-terminal" evidence="2">
    <location>
        <begin position="345"/>
        <end position="501"/>
    </location>
</feature>
<dbReference type="EMBL" id="KZ819194">
    <property type="protein sequence ID" value="PWY99633.1"/>
    <property type="molecule type" value="Genomic_DNA"/>
</dbReference>
<dbReference type="InParanoid" id="A0A317XMS4"/>
<dbReference type="PANTHER" id="PTHR39468:SF1">
    <property type="entry name" value="MTF2-LIKE C-TERMINAL DOMAIN-CONTAINING PROTEIN"/>
    <property type="match status" value="1"/>
</dbReference>
<feature type="compositionally biased region" description="Low complexity" evidence="1">
    <location>
        <begin position="56"/>
        <end position="80"/>
    </location>
</feature>
<dbReference type="InterPro" id="IPR043837">
    <property type="entry name" value="Mtf2-like_C"/>
</dbReference>
<feature type="compositionally biased region" description="Basic and acidic residues" evidence="1">
    <location>
        <begin position="42"/>
        <end position="54"/>
    </location>
</feature>
<dbReference type="GO" id="GO:0005739">
    <property type="term" value="C:mitochondrion"/>
    <property type="evidence" value="ECO:0007669"/>
    <property type="project" value="InterPro"/>
</dbReference>
<dbReference type="STRING" id="1882483.A0A317XMS4"/>
<feature type="region of interest" description="Disordered" evidence="1">
    <location>
        <begin position="594"/>
        <end position="616"/>
    </location>
</feature>
<feature type="compositionally biased region" description="Polar residues" evidence="1">
    <location>
        <begin position="129"/>
        <end position="138"/>
    </location>
</feature>
<evidence type="ECO:0000256" key="1">
    <source>
        <dbReference type="SAM" id="MobiDB-lite"/>
    </source>
</evidence>
<feature type="compositionally biased region" description="Low complexity" evidence="1">
    <location>
        <begin position="237"/>
        <end position="265"/>
    </location>
</feature>
<feature type="compositionally biased region" description="Low complexity" evidence="1">
    <location>
        <begin position="607"/>
        <end position="616"/>
    </location>
</feature>